<accession>A0AAF0Z698</accession>
<organism evidence="6 7">
    <name type="scientific">Sanguibacter biliveldensis</name>
    <dbReference type="NCBI Taxonomy" id="3030830"/>
    <lineage>
        <taxon>Bacteria</taxon>
        <taxon>Bacillati</taxon>
        <taxon>Actinomycetota</taxon>
        <taxon>Actinomycetes</taxon>
        <taxon>Micrococcales</taxon>
        <taxon>Sanguibacteraceae</taxon>
        <taxon>Sanguibacter</taxon>
    </lineage>
</organism>
<dbReference type="EMBL" id="CP138359">
    <property type="protein sequence ID" value="WPF81111.1"/>
    <property type="molecule type" value="Genomic_DNA"/>
</dbReference>
<gene>
    <name evidence="6" type="ORF">SANBI_002379</name>
</gene>
<dbReference type="SMART" id="SM00382">
    <property type="entry name" value="AAA"/>
    <property type="match status" value="1"/>
</dbReference>
<dbReference type="RefSeq" id="WP_319155264.1">
    <property type="nucleotide sequence ID" value="NZ_CP138359.1"/>
</dbReference>
<dbReference type="InterPro" id="IPR017871">
    <property type="entry name" value="ABC_transporter-like_CS"/>
</dbReference>
<dbReference type="Pfam" id="PF00005">
    <property type="entry name" value="ABC_tran"/>
    <property type="match status" value="1"/>
</dbReference>
<dbReference type="InterPro" id="IPR027417">
    <property type="entry name" value="P-loop_NTPase"/>
</dbReference>
<dbReference type="Gene3D" id="3.40.50.300">
    <property type="entry name" value="P-loop containing nucleotide triphosphate hydrolases"/>
    <property type="match status" value="1"/>
</dbReference>
<evidence type="ECO:0000259" key="5">
    <source>
        <dbReference type="PROSITE" id="PS50893"/>
    </source>
</evidence>
<dbReference type="CDD" id="cd03293">
    <property type="entry name" value="ABC_NrtD_SsuB_transporters"/>
    <property type="match status" value="1"/>
</dbReference>
<dbReference type="PROSITE" id="PS50893">
    <property type="entry name" value="ABC_TRANSPORTER_2"/>
    <property type="match status" value="1"/>
</dbReference>
<keyword evidence="2" id="KW-0547">Nucleotide-binding</keyword>
<keyword evidence="3 6" id="KW-0067">ATP-binding</keyword>
<sequence>MSQPDPQSPPLSTSEPASTAPAPLASPGAQRAQSAQASAVHVDSVTRVFGRGASQVVALDDVSLTVAPGEFVSLIGPSGCGKSTLLRLVADLDQPTSGTVEVFGRPARQARLSREYGIAFQQAGLLPWRTVRANVELPLALSGTGRGARRERVDHLLDLVGLADFADRFPDQLSGGMQQRVAIARSLAEEPSLLLMDEPFGALDEMTREHLQTQLLRICAETRAAVVFVTHSIPEAVFLSDTVVVMSPRPGRIREIVPVGLDRTGIAPATAVSTAAEDAVGDDLRTADAFVDAVARVRTALHGDLASARRPGGAAGESRPARPAGVDQR</sequence>
<dbReference type="PANTHER" id="PTHR42788">
    <property type="entry name" value="TAURINE IMPORT ATP-BINDING PROTEIN-RELATED"/>
    <property type="match status" value="1"/>
</dbReference>
<keyword evidence="1" id="KW-0813">Transport</keyword>
<feature type="region of interest" description="Disordered" evidence="4">
    <location>
        <begin position="306"/>
        <end position="329"/>
    </location>
</feature>
<dbReference type="GO" id="GO:0005524">
    <property type="term" value="F:ATP binding"/>
    <property type="evidence" value="ECO:0007669"/>
    <property type="project" value="UniProtKB-KW"/>
</dbReference>
<dbReference type="PROSITE" id="PS00211">
    <property type="entry name" value="ABC_TRANSPORTER_1"/>
    <property type="match status" value="1"/>
</dbReference>
<dbReference type="InterPro" id="IPR003593">
    <property type="entry name" value="AAA+_ATPase"/>
</dbReference>
<protein>
    <submittedName>
        <fullName evidence="6">ABC transporter ATP-binding protein</fullName>
    </submittedName>
</protein>
<evidence type="ECO:0000256" key="3">
    <source>
        <dbReference type="ARBA" id="ARBA00022840"/>
    </source>
</evidence>
<dbReference type="PANTHER" id="PTHR42788:SF20">
    <property type="entry name" value="ABC TRANSPORTER ATP-BINDING PROTEIN"/>
    <property type="match status" value="1"/>
</dbReference>
<dbReference type="Proteomes" id="UP001304340">
    <property type="component" value="Chromosome"/>
</dbReference>
<feature type="domain" description="ABC transporter" evidence="5">
    <location>
        <begin position="40"/>
        <end position="273"/>
    </location>
</feature>
<reference evidence="7" key="1">
    <citation type="submission" date="2023-11" db="EMBL/GenBank/DDBJ databases">
        <authorList>
            <person name="Helweg L.P."/>
            <person name="Kiel A."/>
            <person name="Hitz F."/>
            <person name="Ruckert-Reed C."/>
            <person name="Busche T."/>
            <person name="Kaltschmidt B."/>
            <person name="Kaltschmidt C."/>
        </authorList>
    </citation>
    <scope>NUCLEOTIDE SEQUENCE [LARGE SCALE GENOMIC DNA]</scope>
    <source>
        <strain evidence="7">4.1</strain>
    </source>
</reference>
<keyword evidence="7" id="KW-1185">Reference proteome</keyword>
<dbReference type="AlphaFoldDB" id="A0AAF0Z698"/>
<evidence type="ECO:0000256" key="4">
    <source>
        <dbReference type="SAM" id="MobiDB-lite"/>
    </source>
</evidence>
<dbReference type="KEGG" id="sbil:SANBI_002379"/>
<name>A0AAF0Z698_9MICO</name>
<feature type="compositionally biased region" description="Low complexity" evidence="4">
    <location>
        <begin position="10"/>
        <end position="37"/>
    </location>
</feature>
<proteinExistence type="predicted"/>
<evidence type="ECO:0000313" key="7">
    <source>
        <dbReference type="Proteomes" id="UP001304340"/>
    </source>
</evidence>
<dbReference type="InterPro" id="IPR050166">
    <property type="entry name" value="ABC_transporter_ATP-bind"/>
</dbReference>
<dbReference type="GO" id="GO:0016887">
    <property type="term" value="F:ATP hydrolysis activity"/>
    <property type="evidence" value="ECO:0007669"/>
    <property type="project" value="InterPro"/>
</dbReference>
<dbReference type="InterPro" id="IPR003439">
    <property type="entry name" value="ABC_transporter-like_ATP-bd"/>
</dbReference>
<evidence type="ECO:0000256" key="2">
    <source>
        <dbReference type="ARBA" id="ARBA00022741"/>
    </source>
</evidence>
<evidence type="ECO:0000256" key="1">
    <source>
        <dbReference type="ARBA" id="ARBA00022448"/>
    </source>
</evidence>
<evidence type="ECO:0000313" key="6">
    <source>
        <dbReference type="EMBL" id="WPF81111.1"/>
    </source>
</evidence>
<dbReference type="SUPFAM" id="SSF52540">
    <property type="entry name" value="P-loop containing nucleoside triphosphate hydrolases"/>
    <property type="match status" value="1"/>
</dbReference>
<feature type="region of interest" description="Disordered" evidence="4">
    <location>
        <begin position="1"/>
        <end position="37"/>
    </location>
</feature>